<dbReference type="KEGG" id="sgq:SGLAD_v1c08370"/>
<organism evidence="1 2">
    <name type="scientific">Spiroplasma gladiatoris</name>
    <dbReference type="NCBI Taxonomy" id="2143"/>
    <lineage>
        <taxon>Bacteria</taxon>
        <taxon>Bacillati</taxon>
        <taxon>Mycoplasmatota</taxon>
        <taxon>Mollicutes</taxon>
        <taxon>Entomoplasmatales</taxon>
        <taxon>Spiroplasmataceae</taxon>
        <taxon>Spiroplasma</taxon>
    </lineage>
</organism>
<dbReference type="AlphaFoldDB" id="A0A4P7AK41"/>
<gene>
    <name evidence="1" type="ORF">SGLAD_v1c08370</name>
</gene>
<keyword evidence="2" id="KW-1185">Reference proteome</keyword>
<name>A0A4P7AK41_9MOLU</name>
<evidence type="ECO:0000313" key="2">
    <source>
        <dbReference type="Proteomes" id="UP000294309"/>
    </source>
</evidence>
<evidence type="ECO:0000313" key="1">
    <source>
        <dbReference type="EMBL" id="QBQ08036.1"/>
    </source>
</evidence>
<dbReference type="OrthoDB" id="389534at2"/>
<dbReference type="RefSeq" id="WP_134297963.1">
    <property type="nucleotide sequence ID" value="NZ_CP038013.1"/>
</dbReference>
<reference evidence="1 2" key="1">
    <citation type="submission" date="2019-03" db="EMBL/GenBank/DDBJ databases">
        <title>Complete genome sequence of Spiroplasma gladiatoris TG-1 (DSM 22552).</title>
        <authorList>
            <person name="Lin Y.-C."/>
            <person name="Chou L."/>
            <person name="Kuo C.-H."/>
        </authorList>
    </citation>
    <scope>NUCLEOTIDE SEQUENCE [LARGE SCALE GENOMIC DNA]</scope>
    <source>
        <strain evidence="1 2">TG-1</strain>
    </source>
</reference>
<sequence>MKRQIRSIDNSGWITNVFNDKEYIYFTDAIFNTKYSSLYKISKKIVLENLKNKNDLGRYFLANPLIENNNNAVLLSSSEIEFIKKEEYYIQNYFLFKNNEYISFIIDKKVYTKNINLNEPKEFQILNYNYDFLIAKKNEEVFFLDENLNIVKTFKKEIISLIAFEKNFVVLDINMNVWLTDFELNFLEKLDSSNNFKNIFYLNKNNILISYKDRKNTIVLNYKTKLSTDFVKEFLFRAFLLEENILITKSIYDISDNINMSSLIKFIY</sequence>
<accession>A0A4P7AK41</accession>
<dbReference type="Proteomes" id="UP000294309">
    <property type="component" value="Chromosome"/>
</dbReference>
<dbReference type="EMBL" id="CP038013">
    <property type="protein sequence ID" value="QBQ08036.1"/>
    <property type="molecule type" value="Genomic_DNA"/>
</dbReference>
<protein>
    <submittedName>
        <fullName evidence="1">Uncharacterized protein</fullName>
    </submittedName>
</protein>
<proteinExistence type="predicted"/>